<organism evidence="2 3">
    <name type="scientific">Treponema pedis</name>
    <dbReference type="NCBI Taxonomy" id="409322"/>
    <lineage>
        <taxon>Bacteria</taxon>
        <taxon>Pseudomonadati</taxon>
        <taxon>Spirochaetota</taxon>
        <taxon>Spirochaetia</taxon>
        <taxon>Spirochaetales</taxon>
        <taxon>Treponemataceae</taxon>
        <taxon>Treponema</taxon>
    </lineage>
</organism>
<dbReference type="SUPFAM" id="SSF46785">
    <property type="entry name" value="Winged helix' DNA-binding domain"/>
    <property type="match status" value="1"/>
</dbReference>
<dbReference type="InterPro" id="IPR011991">
    <property type="entry name" value="ArsR-like_HTH"/>
</dbReference>
<dbReference type="PANTHER" id="PTHR37318">
    <property type="entry name" value="BSL7504 PROTEIN"/>
    <property type="match status" value="1"/>
</dbReference>
<dbReference type="RefSeq" id="WP_194076854.1">
    <property type="nucleotide sequence ID" value="NZ_CP061839.1"/>
</dbReference>
<evidence type="ECO:0000313" key="3">
    <source>
        <dbReference type="Proteomes" id="UP000593915"/>
    </source>
</evidence>
<feature type="domain" description="Winged helix DNA-binding" evidence="1">
    <location>
        <begin position="24"/>
        <end position="102"/>
    </location>
</feature>
<dbReference type="GO" id="GO:0006355">
    <property type="term" value="P:regulation of DNA-templated transcription"/>
    <property type="evidence" value="ECO:0007669"/>
    <property type="project" value="UniProtKB-ARBA"/>
</dbReference>
<dbReference type="EMBL" id="CP061839">
    <property type="protein sequence ID" value="QOW61363.1"/>
    <property type="molecule type" value="Genomic_DNA"/>
</dbReference>
<reference evidence="2 3" key="1">
    <citation type="submission" date="2020-09" db="EMBL/GenBank/DDBJ databases">
        <title>Characterization of Treponema spp. from bovine digital dermatitis in Korea.</title>
        <authorList>
            <person name="Espiritu H.M."/>
            <person name="Cho Y.I."/>
            <person name="Mamuad L."/>
        </authorList>
    </citation>
    <scope>NUCLEOTIDE SEQUENCE [LARGE SCALE GENOMIC DNA]</scope>
    <source>
        <strain evidence="2 3">KS1</strain>
    </source>
</reference>
<dbReference type="InterPro" id="IPR036390">
    <property type="entry name" value="WH_DNA-bd_sf"/>
</dbReference>
<dbReference type="PANTHER" id="PTHR37318:SF1">
    <property type="entry name" value="BSL7504 PROTEIN"/>
    <property type="match status" value="1"/>
</dbReference>
<protein>
    <submittedName>
        <fullName evidence="2">Transcriptional regulator</fullName>
    </submittedName>
</protein>
<evidence type="ECO:0000313" key="2">
    <source>
        <dbReference type="EMBL" id="QOW61363.1"/>
    </source>
</evidence>
<dbReference type="Proteomes" id="UP000593915">
    <property type="component" value="Chromosome"/>
</dbReference>
<dbReference type="Gene3D" id="1.10.10.10">
    <property type="entry name" value="Winged helix-like DNA-binding domain superfamily/Winged helix DNA-binding domain"/>
    <property type="match status" value="1"/>
</dbReference>
<name>A0A7S6WQA2_9SPIR</name>
<dbReference type="InterPro" id="IPR036388">
    <property type="entry name" value="WH-like_DNA-bd_sf"/>
</dbReference>
<proteinExistence type="predicted"/>
<dbReference type="CDD" id="cd00090">
    <property type="entry name" value="HTH_ARSR"/>
    <property type="match status" value="1"/>
</dbReference>
<dbReference type="AlphaFoldDB" id="A0A7S6WQA2"/>
<dbReference type="Pfam" id="PF13601">
    <property type="entry name" value="HTH_34"/>
    <property type="match status" value="1"/>
</dbReference>
<dbReference type="InterPro" id="IPR027395">
    <property type="entry name" value="WH_DNA-bd_dom"/>
</dbReference>
<gene>
    <name evidence="2" type="ORF">IFE08_02935</name>
</gene>
<evidence type="ECO:0000259" key="1">
    <source>
        <dbReference type="Pfam" id="PF13601"/>
    </source>
</evidence>
<accession>A0A7S6WQA2</accession>
<sequence length="106" mass="11955">MGSLKQEEKNFDHGLFDELLSSRLRLAIMSVLLGCEKAEFTVLREKVRATDGNLTVHCKKLEEAGYITSEKKFVNRKPMTLYEATPAGRRAVKDYAAHLAALLKKD</sequence>